<dbReference type="EMBL" id="JACIDX010000008">
    <property type="protein sequence ID" value="MBB3955417.1"/>
    <property type="molecule type" value="Genomic_DNA"/>
</dbReference>
<dbReference type="SUPFAM" id="SSF55874">
    <property type="entry name" value="ATPase domain of HSP90 chaperone/DNA topoisomerase II/histidine kinase"/>
    <property type="match status" value="1"/>
</dbReference>
<evidence type="ECO:0000313" key="9">
    <source>
        <dbReference type="Proteomes" id="UP000548867"/>
    </source>
</evidence>
<dbReference type="PROSITE" id="PS50109">
    <property type="entry name" value="HIS_KIN"/>
    <property type="match status" value="1"/>
</dbReference>
<evidence type="ECO:0000256" key="5">
    <source>
        <dbReference type="ARBA" id="ARBA00022777"/>
    </source>
</evidence>
<reference evidence="8 9" key="1">
    <citation type="submission" date="2020-08" db="EMBL/GenBank/DDBJ databases">
        <title>Genomic Encyclopedia of Type Strains, Phase IV (KMG-IV): sequencing the most valuable type-strain genomes for metagenomic binning, comparative biology and taxonomic classification.</title>
        <authorList>
            <person name="Goeker M."/>
        </authorList>
    </citation>
    <scope>NUCLEOTIDE SEQUENCE [LARGE SCALE GENOMIC DNA]</scope>
    <source>
        <strain evidence="8 9">DSM 27057</strain>
    </source>
</reference>
<keyword evidence="6" id="KW-1133">Transmembrane helix</keyword>
<keyword evidence="6" id="KW-0472">Membrane</keyword>
<evidence type="ECO:0000256" key="2">
    <source>
        <dbReference type="ARBA" id="ARBA00012438"/>
    </source>
</evidence>
<evidence type="ECO:0000256" key="4">
    <source>
        <dbReference type="ARBA" id="ARBA00022679"/>
    </source>
</evidence>
<dbReference type="Gene3D" id="3.30.565.10">
    <property type="entry name" value="Histidine kinase-like ATPase, C-terminal domain"/>
    <property type="match status" value="1"/>
</dbReference>
<dbReference type="Proteomes" id="UP000548867">
    <property type="component" value="Unassembled WGS sequence"/>
</dbReference>
<feature type="transmembrane region" description="Helical" evidence="6">
    <location>
        <begin position="15"/>
        <end position="36"/>
    </location>
</feature>
<dbReference type="Pfam" id="PF02518">
    <property type="entry name" value="HATPase_c"/>
    <property type="match status" value="1"/>
</dbReference>
<keyword evidence="4" id="KW-0808">Transferase</keyword>
<dbReference type="SMART" id="SM00388">
    <property type="entry name" value="HisKA"/>
    <property type="match status" value="1"/>
</dbReference>
<dbReference type="GO" id="GO:0007234">
    <property type="term" value="P:osmosensory signaling via phosphorelay pathway"/>
    <property type="evidence" value="ECO:0007669"/>
    <property type="project" value="TreeGrafter"/>
</dbReference>
<evidence type="ECO:0000256" key="6">
    <source>
        <dbReference type="SAM" id="Phobius"/>
    </source>
</evidence>
<proteinExistence type="predicted"/>
<dbReference type="InterPro" id="IPR003594">
    <property type="entry name" value="HATPase_dom"/>
</dbReference>
<dbReference type="Gene3D" id="1.10.287.130">
    <property type="match status" value="1"/>
</dbReference>
<dbReference type="InterPro" id="IPR005467">
    <property type="entry name" value="His_kinase_dom"/>
</dbReference>
<protein>
    <recommendedName>
        <fullName evidence="2">histidine kinase</fullName>
        <ecNumber evidence="2">2.7.13.3</ecNumber>
    </recommendedName>
</protein>
<evidence type="ECO:0000259" key="7">
    <source>
        <dbReference type="PROSITE" id="PS50109"/>
    </source>
</evidence>
<dbReference type="InterPro" id="IPR050351">
    <property type="entry name" value="BphY/WalK/GraS-like"/>
</dbReference>
<dbReference type="InterPro" id="IPR003661">
    <property type="entry name" value="HisK_dim/P_dom"/>
</dbReference>
<dbReference type="EC" id="2.7.13.3" evidence="2"/>
<dbReference type="SMART" id="SM00387">
    <property type="entry name" value="HATPase_c"/>
    <property type="match status" value="1"/>
</dbReference>
<dbReference type="PANTHER" id="PTHR42878">
    <property type="entry name" value="TWO-COMPONENT HISTIDINE KINASE"/>
    <property type="match status" value="1"/>
</dbReference>
<dbReference type="InterPro" id="IPR036097">
    <property type="entry name" value="HisK_dim/P_sf"/>
</dbReference>
<dbReference type="GO" id="GO:0030295">
    <property type="term" value="F:protein kinase activator activity"/>
    <property type="evidence" value="ECO:0007669"/>
    <property type="project" value="TreeGrafter"/>
</dbReference>
<comment type="catalytic activity">
    <reaction evidence="1">
        <text>ATP + protein L-histidine = ADP + protein N-phospho-L-histidine.</text>
        <dbReference type="EC" id="2.7.13.3"/>
    </reaction>
</comment>
<organism evidence="8 9">
    <name type="scientific">Novosphingobium sediminicola</name>
    <dbReference type="NCBI Taxonomy" id="563162"/>
    <lineage>
        <taxon>Bacteria</taxon>
        <taxon>Pseudomonadati</taxon>
        <taxon>Pseudomonadota</taxon>
        <taxon>Alphaproteobacteria</taxon>
        <taxon>Sphingomonadales</taxon>
        <taxon>Sphingomonadaceae</taxon>
        <taxon>Novosphingobium</taxon>
    </lineage>
</organism>
<feature type="domain" description="Histidine kinase" evidence="7">
    <location>
        <begin position="242"/>
        <end position="478"/>
    </location>
</feature>
<dbReference type="InterPro" id="IPR036890">
    <property type="entry name" value="HATPase_C_sf"/>
</dbReference>
<evidence type="ECO:0000256" key="1">
    <source>
        <dbReference type="ARBA" id="ARBA00000085"/>
    </source>
</evidence>
<dbReference type="GO" id="GO:0000156">
    <property type="term" value="F:phosphorelay response regulator activity"/>
    <property type="evidence" value="ECO:0007669"/>
    <property type="project" value="TreeGrafter"/>
</dbReference>
<feature type="transmembrane region" description="Helical" evidence="6">
    <location>
        <begin position="173"/>
        <end position="197"/>
    </location>
</feature>
<dbReference type="CDD" id="cd00082">
    <property type="entry name" value="HisKA"/>
    <property type="match status" value="1"/>
</dbReference>
<comment type="caution">
    <text evidence="8">The sequence shown here is derived from an EMBL/GenBank/DDBJ whole genome shotgun (WGS) entry which is preliminary data.</text>
</comment>
<dbReference type="AlphaFoldDB" id="A0A7W6CPR6"/>
<dbReference type="GO" id="GO:0000155">
    <property type="term" value="F:phosphorelay sensor kinase activity"/>
    <property type="evidence" value="ECO:0007669"/>
    <property type="project" value="InterPro"/>
</dbReference>
<keyword evidence="3" id="KW-0597">Phosphoprotein</keyword>
<name>A0A7W6CPR6_9SPHN</name>
<accession>A0A7W6CPR6</accession>
<keyword evidence="9" id="KW-1185">Reference proteome</keyword>
<evidence type="ECO:0000256" key="3">
    <source>
        <dbReference type="ARBA" id="ARBA00022553"/>
    </source>
</evidence>
<dbReference type="InterPro" id="IPR004358">
    <property type="entry name" value="Sig_transdc_His_kin-like_C"/>
</dbReference>
<evidence type="ECO:0000313" key="8">
    <source>
        <dbReference type="EMBL" id="MBB3955417.1"/>
    </source>
</evidence>
<keyword evidence="6" id="KW-0812">Transmembrane</keyword>
<dbReference type="PANTHER" id="PTHR42878:SF15">
    <property type="entry name" value="BACTERIOPHYTOCHROME"/>
    <property type="match status" value="1"/>
</dbReference>
<dbReference type="SUPFAM" id="SSF47384">
    <property type="entry name" value="Homodimeric domain of signal transducing histidine kinase"/>
    <property type="match status" value="1"/>
</dbReference>
<dbReference type="RefSeq" id="WP_183625717.1">
    <property type="nucleotide sequence ID" value="NZ_JACIDX010000008.1"/>
</dbReference>
<gene>
    <name evidence="8" type="ORF">GGR38_002371</name>
</gene>
<sequence>MVLDLRAPIALRGKWIGMILLGFVALAGIVGSAAILMTMNQRQMDGVAHAYQVERQVSAMRVSLLRIDSFRRKKDIERRADELKTYRTRLDSAIASFRTLTSDNPRQQARVPLLEALQAQVLLDVGAITKEEFGESIRVEDPLGMLDVLTKAMQDEELRLQRFRNAEMRRIQYGFYVVLGAAGLLLIVVGLLTFVSLRRFTRDLVNSRQALRDANAGLELAVQERTADLKRANGELQRFAYIVSHDLRSPLVNVMGFTSELEIAAKRLGEMLEEARKTRPETLFPGTDELIEQDLPEAIHFIRTSTQKMDRLINAILQLSRQGSRALMPAWLDMNRLLADVVETLKVRAEQAGAQIIIAPNQPEIYGDRVAIEQILSNLIENAIKYNQPGRPPIIEVTGRRIGTHAEFRVTDNGRGIDPGDFERVFDLFRRSGAQDRPGEGIGLAHVRAVVYRLGGSILIESELGVGSTFILSIPLHYSEEQSQVS</sequence>
<keyword evidence="5 8" id="KW-0418">Kinase</keyword>
<dbReference type="PRINTS" id="PR00344">
    <property type="entry name" value="BCTRLSENSOR"/>
</dbReference>